<feature type="transmembrane region" description="Helical" evidence="1">
    <location>
        <begin position="202"/>
        <end position="224"/>
    </location>
</feature>
<dbReference type="RefSeq" id="XP_055866985.1">
    <property type="nucleotide sequence ID" value="XM_056011010.1"/>
</dbReference>
<dbReference type="RefSeq" id="XP_055866984.1">
    <property type="nucleotide sequence ID" value="XM_056011009.1"/>
</dbReference>
<evidence type="ECO:0000313" key="15">
    <source>
        <dbReference type="RefSeq" id="XP_055866985.1"/>
    </source>
</evidence>
<dbReference type="RefSeq" id="XP_055866982.1">
    <property type="nucleotide sequence ID" value="XM_056011007.1"/>
</dbReference>
<reference evidence="3 4" key="1">
    <citation type="submission" date="2025-04" db="UniProtKB">
        <authorList>
            <consortium name="RefSeq"/>
        </authorList>
    </citation>
    <scope>IDENTIFICATION</scope>
</reference>
<dbReference type="RefSeq" id="XP_055866974.1">
    <property type="nucleotide sequence ID" value="XM_056010999.1"/>
</dbReference>
<evidence type="ECO:0000313" key="3">
    <source>
        <dbReference type="RefSeq" id="XP_055866973.1"/>
    </source>
</evidence>
<dbReference type="RefSeq" id="XP_055866973.1">
    <property type="nucleotide sequence ID" value="XM_056010998.1"/>
</dbReference>
<evidence type="ECO:0000313" key="13">
    <source>
        <dbReference type="RefSeq" id="XP_055866983.1"/>
    </source>
</evidence>
<dbReference type="RefSeq" id="XP_055866983.1">
    <property type="nucleotide sequence ID" value="XM_056011008.1"/>
</dbReference>
<sequence>MNLGQIFKFSMNQILAPPTFLFLGAYLSTIVASLGLKNDSGGFTVSRFPVLNLLALQCNGSHLPSDVRSVQHISLERHSLTNERPPYIIASLSSVDGVRLENSVSNINVYVSGKFDMDNIHATSLTVLLADVSVDPDVTYKCTISYVKRGGSLGLSERLLNVSLTDLQKYKVQTTAPKQEHHLQKFSQSTLNEIKEGWGTSMYLLLTMAILLFALLIICILLIVDRYRDNCNNKKRKKATVNEIEPRPLPTPPLWTYPDGNRSQLPRSPYNSLKFEGVKRIAKDDTGYDSDGDMNYCMPMDDIASHSKNVPFKTFGKHSPIYASTPTILT</sequence>
<keyword evidence="1" id="KW-0472">Membrane</keyword>
<evidence type="ECO:0000313" key="14">
    <source>
        <dbReference type="RefSeq" id="XP_055866984.1"/>
    </source>
</evidence>
<dbReference type="OrthoDB" id="6156796at2759"/>
<dbReference type="AlphaFoldDB" id="A0A9W2YW54"/>
<evidence type="ECO:0000313" key="2">
    <source>
        <dbReference type="Proteomes" id="UP001165740"/>
    </source>
</evidence>
<evidence type="ECO:0000313" key="7">
    <source>
        <dbReference type="RefSeq" id="XP_055866977.1"/>
    </source>
</evidence>
<dbReference type="RefSeq" id="XP_055866975.1">
    <property type="nucleotide sequence ID" value="XM_056011000.1"/>
</dbReference>
<name>A0A9W2YW54_BIOGL</name>
<dbReference type="GeneID" id="129922889"/>
<dbReference type="RefSeq" id="XP_055866978.1">
    <property type="nucleotide sequence ID" value="XM_056011003.1"/>
</dbReference>
<evidence type="ECO:0000313" key="9">
    <source>
        <dbReference type="RefSeq" id="XP_055866979.1"/>
    </source>
</evidence>
<evidence type="ECO:0000313" key="11">
    <source>
        <dbReference type="RefSeq" id="XP_055866981.1"/>
    </source>
</evidence>
<protein>
    <submittedName>
        <fullName evidence="3 4">Uncharacterized protein LOC129922889</fullName>
    </submittedName>
</protein>
<keyword evidence="1" id="KW-0812">Transmembrane</keyword>
<dbReference type="RefSeq" id="XP_055866980.1">
    <property type="nucleotide sequence ID" value="XM_056011005.1"/>
</dbReference>
<keyword evidence="2" id="KW-1185">Reference proteome</keyword>
<evidence type="ECO:0000313" key="10">
    <source>
        <dbReference type="RefSeq" id="XP_055866980.1"/>
    </source>
</evidence>
<dbReference type="Proteomes" id="UP001165740">
    <property type="component" value="Chromosome 14"/>
</dbReference>
<organism evidence="2 15">
    <name type="scientific">Biomphalaria glabrata</name>
    <name type="common">Bloodfluke planorb</name>
    <name type="synonym">Freshwater snail</name>
    <dbReference type="NCBI Taxonomy" id="6526"/>
    <lineage>
        <taxon>Eukaryota</taxon>
        <taxon>Metazoa</taxon>
        <taxon>Spiralia</taxon>
        <taxon>Lophotrochozoa</taxon>
        <taxon>Mollusca</taxon>
        <taxon>Gastropoda</taxon>
        <taxon>Heterobranchia</taxon>
        <taxon>Euthyneura</taxon>
        <taxon>Panpulmonata</taxon>
        <taxon>Hygrophila</taxon>
        <taxon>Lymnaeoidea</taxon>
        <taxon>Planorbidae</taxon>
        <taxon>Biomphalaria</taxon>
    </lineage>
</organism>
<evidence type="ECO:0000313" key="6">
    <source>
        <dbReference type="RefSeq" id="XP_055866976.1"/>
    </source>
</evidence>
<evidence type="ECO:0000313" key="12">
    <source>
        <dbReference type="RefSeq" id="XP_055866982.1"/>
    </source>
</evidence>
<dbReference type="RefSeq" id="XP_055866981.1">
    <property type="nucleotide sequence ID" value="XM_056011006.1"/>
</dbReference>
<gene>
    <name evidence="3 4 5 6 7 8 9 10 11 12 13 14 15" type="primary">LOC129922889</name>
</gene>
<dbReference type="OMA" id="FECEISY"/>
<proteinExistence type="predicted"/>
<accession>A0A9W2YW54</accession>
<evidence type="ECO:0000256" key="1">
    <source>
        <dbReference type="SAM" id="Phobius"/>
    </source>
</evidence>
<dbReference type="RefSeq" id="XP_055866979.1">
    <property type="nucleotide sequence ID" value="XM_056011004.1"/>
</dbReference>
<evidence type="ECO:0000313" key="8">
    <source>
        <dbReference type="RefSeq" id="XP_055866978.1"/>
    </source>
</evidence>
<evidence type="ECO:0000313" key="5">
    <source>
        <dbReference type="RefSeq" id="XP_055866975.1"/>
    </source>
</evidence>
<dbReference type="RefSeq" id="XP_055866977.1">
    <property type="nucleotide sequence ID" value="XM_056011002.1"/>
</dbReference>
<evidence type="ECO:0000313" key="4">
    <source>
        <dbReference type="RefSeq" id="XP_055866974.1"/>
    </source>
</evidence>
<keyword evidence="1" id="KW-1133">Transmembrane helix</keyword>
<dbReference type="RefSeq" id="XP_055866976.1">
    <property type="nucleotide sequence ID" value="XM_056011001.1"/>
</dbReference>